<evidence type="ECO:0000313" key="2">
    <source>
        <dbReference type="RefSeq" id="XP_045150864.1"/>
    </source>
</evidence>
<dbReference type="RefSeq" id="XP_045150864.1">
    <property type="nucleotide sequence ID" value="XM_045294929.1"/>
</dbReference>
<keyword evidence="1" id="KW-1185">Reference proteome</keyword>
<gene>
    <name evidence="2" type="primary">CENPQ</name>
</gene>
<evidence type="ECO:0000313" key="1">
    <source>
        <dbReference type="Proteomes" id="UP000694863"/>
    </source>
</evidence>
<organism evidence="1 2">
    <name type="scientific">Echinops telfairi</name>
    <name type="common">Lesser hedgehog tenrec</name>
    <dbReference type="NCBI Taxonomy" id="9371"/>
    <lineage>
        <taxon>Eukaryota</taxon>
        <taxon>Metazoa</taxon>
        <taxon>Chordata</taxon>
        <taxon>Craniata</taxon>
        <taxon>Vertebrata</taxon>
        <taxon>Euteleostomi</taxon>
        <taxon>Mammalia</taxon>
        <taxon>Eutheria</taxon>
        <taxon>Afrotheria</taxon>
        <taxon>Tenrecidae</taxon>
        <taxon>Tenrecinae</taxon>
        <taxon>Echinops</taxon>
    </lineage>
</organism>
<sequence length="287" mass="32840">MSTCFLLGKGMSGKVKFSKEKSQQLKTNPKRKGRRVGVIRETDDEEMELSENEVKSPVKNNQRKHLSSQVTGKTRETNLKQIKIAPNKRRTWKPLSKINQEHLQVMIESEILAILSNNVKNSEKLQYHLNFVKKRLLQLCETLKVPPTNLKNLTKVSNLLKMEKAQHKANEEGLTLLQEEVDNIVETIESMTGNIQSLKNKIQILTNEVEEVEKKAKQVLQIDHSGVLNLPELSERSLKAPILQDEILKLIPNQNGLLKDLETLHKSSQMKNMLAFFEEAYNKLDAS</sequence>
<accession>A0AC55DGJ5</accession>
<reference evidence="2" key="1">
    <citation type="submission" date="2025-08" db="UniProtKB">
        <authorList>
            <consortium name="RefSeq"/>
        </authorList>
    </citation>
    <scope>IDENTIFICATION</scope>
</reference>
<name>A0AC55DGJ5_ECHTE</name>
<protein>
    <submittedName>
        <fullName evidence="2">Centromere protein Q isoform X1</fullName>
    </submittedName>
</protein>
<proteinExistence type="predicted"/>
<dbReference type="Proteomes" id="UP000694863">
    <property type="component" value="Unplaced"/>
</dbReference>